<name>A0A1H6V6K9_9RHOB</name>
<dbReference type="InterPro" id="IPR036779">
    <property type="entry name" value="LysM_dom_sf"/>
</dbReference>
<dbReference type="OrthoDB" id="370541at2"/>
<keyword evidence="2" id="KW-1185">Reference proteome</keyword>
<reference evidence="1 2" key="1">
    <citation type="submission" date="2016-10" db="EMBL/GenBank/DDBJ databases">
        <authorList>
            <person name="de Groot N.N."/>
        </authorList>
    </citation>
    <scope>NUCLEOTIDE SEQUENCE [LARGE SCALE GENOMIC DNA]</scope>
    <source>
        <strain evidence="1 2">DSM 29340</strain>
    </source>
</reference>
<accession>A0A1H6V6K9</accession>
<dbReference type="EMBL" id="FNYD01000003">
    <property type="protein sequence ID" value="SEJ00161.1"/>
    <property type="molecule type" value="Genomic_DNA"/>
</dbReference>
<sequence>MAKQRKHKVKKGENLEKIAKGYGHASGGDIWYHDYNKVLRKKRKSPDALAAGDVLVIPQTKAEMLQVDLYRAQAQAERDLSAGLLIKADDLSRKAAVAMKQYKNNQKYCDMMVKEIEKAAKDIDGLLVTVDTINTVATMFVGLGAIARRSSLAAKATGKELVAINKEAAGIAKDMAKKPIKDSAAKKGIEYLNKDKDVSEVGKRVAYAAEVGMSVMNPSFWAKGLVALWNGKSVGEALAWDPVRELKTKANKVKIEYGKRNAELFTAIKGLEKTVSELTRLAKDAQGRALKLTKALEAMPA</sequence>
<gene>
    <name evidence="1" type="ORF">SAMN05444007_103108</name>
</gene>
<proteinExistence type="predicted"/>
<dbReference type="Proteomes" id="UP000199379">
    <property type="component" value="Unassembled WGS sequence"/>
</dbReference>
<evidence type="ECO:0000313" key="2">
    <source>
        <dbReference type="Proteomes" id="UP000199379"/>
    </source>
</evidence>
<dbReference type="AlphaFoldDB" id="A0A1H6V6K9"/>
<dbReference type="Gene3D" id="3.10.350.10">
    <property type="entry name" value="LysM domain"/>
    <property type="match status" value="1"/>
</dbReference>
<dbReference type="RefSeq" id="WP_092363328.1">
    <property type="nucleotide sequence ID" value="NZ_BMGV01000003.1"/>
</dbReference>
<organism evidence="1 2">
    <name type="scientific">Cribrihabitans marinus</name>
    <dbReference type="NCBI Taxonomy" id="1227549"/>
    <lineage>
        <taxon>Bacteria</taxon>
        <taxon>Pseudomonadati</taxon>
        <taxon>Pseudomonadota</taxon>
        <taxon>Alphaproteobacteria</taxon>
        <taxon>Rhodobacterales</taxon>
        <taxon>Paracoccaceae</taxon>
        <taxon>Cribrihabitans</taxon>
    </lineage>
</organism>
<evidence type="ECO:0000313" key="1">
    <source>
        <dbReference type="EMBL" id="SEJ00161.1"/>
    </source>
</evidence>
<protein>
    <submittedName>
        <fullName evidence="1">LysM domain-containing protein</fullName>
    </submittedName>
</protein>